<dbReference type="KEGG" id="nte:NEUTE1DRAFT49630"/>
<dbReference type="AlphaFoldDB" id="F8MWI7"/>
<reference evidence="2" key="1">
    <citation type="journal article" date="2011" name="Genetics">
        <title>Massive changes in genome architecture accompany the transition to self-fertility in the filamentous fungus Neurospora tetrasperma.</title>
        <authorList>
            <person name="Ellison C.E."/>
            <person name="Stajich J.E."/>
            <person name="Jacobson D.J."/>
            <person name="Natvig D.O."/>
            <person name="Lapidus A."/>
            <person name="Foster B."/>
            <person name="Aerts A."/>
            <person name="Riley R."/>
            <person name="Lindquist E.A."/>
            <person name="Grigoriev I.V."/>
            <person name="Taylor J.W."/>
        </authorList>
    </citation>
    <scope>NUCLEOTIDE SEQUENCE [LARGE SCALE GENOMIC DNA]</scope>
    <source>
        <strain evidence="2">FGSC 2508 / P0657</strain>
    </source>
</reference>
<dbReference type="RefSeq" id="XP_009853875.1">
    <property type="nucleotide sequence ID" value="XM_009855573.1"/>
</dbReference>
<dbReference type="EMBL" id="GL891307">
    <property type="protein sequence ID" value="EGO54929.1"/>
    <property type="molecule type" value="Genomic_DNA"/>
</dbReference>
<dbReference type="HOGENOM" id="CLU_3074285_0_0_1"/>
<evidence type="ECO:0000313" key="2">
    <source>
        <dbReference type="Proteomes" id="UP000008065"/>
    </source>
</evidence>
<proteinExistence type="predicted"/>
<protein>
    <submittedName>
        <fullName evidence="1">Uncharacterized protein</fullName>
    </submittedName>
</protein>
<organism evidence="1 2">
    <name type="scientific">Neurospora tetrasperma (strain FGSC 2508 / ATCC MYA-4615 / P0657)</name>
    <dbReference type="NCBI Taxonomy" id="510951"/>
    <lineage>
        <taxon>Eukaryota</taxon>
        <taxon>Fungi</taxon>
        <taxon>Dikarya</taxon>
        <taxon>Ascomycota</taxon>
        <taxon>Pezizomycotina</taxon>
        <taxon>Sordariomycetes</taxon>
        <taxon>Sordariomycetidae</taxon>
        <taxon>Sordariales</taxon>
        <taxon>Sordariaceae</taxon>
        <taxon>Neurospora</taxon>
    </lineage>
</organism>
<dbReference type="GeneID" id="20828223"/>
<sequence>MFVFYYICIRKACLEWCHGKGRQNRRVYVRGWKSDNEKGVILELSNGRGETETRAA</sequence>
<accession>F8MWI7</accession>
<evidence type="ECO:0000313" key="1">
    <source>
        <dbReference type="EMBL" id="EGO54929.1"/>
    </source>
</evidence>
<name>F8MWI7_NEUT8</name>
<gene>
    <name evidence="1" type="ORF">NEUTE1DRAFT_49630</name>
</gene>
<keyword evidence="2" id="KW-1185">Reference proteome</keyword>
<dbReference type="Proteomes" id="UP000008065">
    <property type="component" value="Unassembled WGS sequence"/>
</dbReference>
<dbReference type="VEuPathDB" id="FungiDB:NEUTE1DRAFT_49630"/>